<accession>A0A8S5THB8</accession>
<dbReference type="EMBL" id="BK032826">
    <property type="protein sequence ID" value="DAF62670.1"/>
    <property type="molecule type" value="Genomic_DNA"/>
</dbReference>
<proteinExistence type="predicted"/>
<evidence type="ECO:0000313" key="1">
    <source>
        <dbReference type="EMBL" id="DAF62670.1"/>
    </source>
</evidence>
<protein>
    <submittedName>
        <fullName evidence="1">Uncharacterized protein</fullName>
    </submittedName>
</protein>
<organism evidence="1">
    <name type="scientific">Siphoviridae sp. ctuBK6</name>
    <dbReference type="NCBI Taxonomy" id="2827963"/>
    <lineage>
        <taxon>Viruses</taxon>
        <taxon>Duplodnaviria</taxon>
        <taxon>Heunggongvirae</taxon>
        <taxon>Uroviricota</taxon>
        <taxon>Caudoviricetes</taxon>
    </lineage>
</organism>
<sequence length="102" mass="12963">MANNDYYEKFTDKLKQRWSLVYYLIMYSDRYMVREVHSRVNFITSYVDELDESLISEQQDYKMTRALRSLRYLLHTMYKDTFIYRIRRYFRLIYTDWLFKNL</sequence>
<name>A0A8S5THB8_9CAUD</name>
<reference evidence="1" key="1">
    <citation type="journal article" date="2021" name="Proc. Natl. Acad. Sci. U.S.A.">
        <title>A Catalog of Tens of Thousands of Viruses from Human Metagenomes Reveals Hidden Associations with Chronic Diseases.</title>
        <authorList>
            <person name="Tisza M.J."/>
            <person name="Buck C.B."/>
        </authorList>
    </citation>
    <scope>NUCLEOTIDE SEQUENCE</scope>
    <source>
        <strain evidence="1">CtuBK6</strain>
    </source>
</reference>